<sequence>MQRWGGNWGGLGWLQVACERAQICKTSHPQGKRKPKAEQSLFTFTKA</sequence>
<reference evidence="2" key="2">
    <citation type="journal article" date="2015" name="Fish Shellfish Immunol.">
        <title>Early steps in the European eel (Anguilla anguilla)-Vibrio vulnificus interaction in the gills: Role of the RtxA13 toxin.</title>
        <authorList>
            <person name="Callol A."/>
            <person name="Pajuelo D."/>
            <person name="Ebbesson L."/>
            <person name="Teles M."/>
            <person name="MacKenzie S."/>
            <person name="Amaro C."/>
        </authorList>
    </citation>
    <scope>NUCLEOTIDE SEQUENCE</scope>
</reference>
<reference evidence="2" key="1">
    <citation type="submission" date="2014-11" db="EMBL/GenBank/DDBJ databases">
        <authorList>
            <person name="Amaro Gonzalez C."/>
        </authorList>
    </citation>
    <scope>NUCLEOTIDE SEQUENCE</scope>
</reference>
<evidence type="ECO:0000313" key="2">
    <source>
        <dbReference type="EMBL" id="JAH24786.1"/>
    </source>
</evidence>
<evidence type="ECO:0000256" key="1">
    <source>
        <dbReference type="SAM" id="MobiDB-lite"/>
    </source>
</evidence>
<dbReference type="EMBL" id="GBXM01083791">
    <property type="protein sequence ID" value="JAH24786.1"/>
    <property type="molecule type" value="Transcribed_RNA"/>
</dbReference>
<name>A0A0E9R6M1_ANGAN</name>
<proteinExistence type="predicted"/>
<protein>
    <submittedName>
        <fullName evidence="2">Uncharacterized protein</fullName>
    </submittedName>
</protein>
<feature type="region of interest" description="Disordered" evidence="1">
    <location>
        <begin position="25"/>
        <end position="47"/>
    </location>
</feature>
<dbReference type="AlphaFoldDB" id="A0A0E9R6M1"/>
<organism evidence="2">
    <name type="scientific">Anguilla anguilla</name>
    <name type="common">European freshwater eel</name>
    <name type="synonym">Muraena anguilla</name>
    <dbReference type="NCBI Taxonomy" id="7936"/>
    <lineage>
        <taxon>Eukaryota</taxon>
        <taxon>Metazoa</taxon>
        <taxon>Chordata</taxon>
        <taxon>Craniata</taxon>
        <taxon>Vertebrata</taxon>
        <taxon>Euteleostomi</taxon>
        <taxon>Actinopterygii</taxon>
        <taxon>Neopterygii</taxon>
        <taxon>Teleostei</taxon>
        <taxon>Anguilliformes</taxon>
        <taxon>Anguillidae</taxon>
        <taxon>Anguilla</taxon>
    </lineage>
</organism>
<accession>A0A0E9R6M1</accession>